<accession>A0A1X1YBW6</accession>
<dbReference type="Proteomes" id="UP000193487">
    <property type="component" value="Unassembled WGS sequence"/>
</dbReference>
<name>A0A1X1YBW6_9MYCO</name>
<gene>
    <name evidence="3" type="ORF">AWC14_22895</name>
</gene>
<keyword evidence="4" id="KW-1185">Reference proteome</keyword>
<feature type="transmembrane region" description="Helical" evidence="2">
    <location>
        <begin position="15"/>
        <end position="34"/>
    </location>
</feature>
<evidence type="ECO:0000256" key="1">
    <source>
        <dbReference type="SAM" id="MobiDB-lite"/>
    </source>
</evidence>
<evidence type="ECO:0000256" key="2">
    <source>
        <dbReference type="SAM" id="Phobius"/>
    </source>
</evidence>
<feature type="compositionally biased region" description="Polar residues" evidence="1">
    <location>
        <begin position="87"/>
        <end position="98"/>
    </location>
</feature>
<keyword evidence="2" id="KW-0812">Transmembrane</keyword>
<protein>
    <recommendedName>
        <fullName evidence="5">Lipoprotein LpqS</fullName>
    </recommendedName>
</protein>
<evidence type="ECO:0000313" key="4">
    <source>
        <dbReference type="Proteomes" id="UP000193487"/>
    </source>
</evidence>
<comment type="caution">
    <text evidence="3">The sequence shown here is derived from an EMBL/GenBank/DDBJ whole genome shotgun (WGS) entry which is preliminary data.</text>
</comment>
<evidence type="ECO:0008006" key="5">
    <source>
        <dbReference type="Google" id="ProtNLM"/>
    </source>
</evidence>
<dbReference type="RefSeq" id="WP_052425645.1">
    <property type="nucleotide sequence ID" value="NZ_BBKA01000083.1"/>
</dbReference>
<feature type="region of interest" description="Disordered" evidence="1">
    <location>
        <begin position="63"/>
        <end position="98"/>
    </location>
</feature>
<reference evidence="3 4" key="1">
    <citation type="submission" date="2016-01" db="EMBL/GenBank/DDBJ databases">
        <title>The new phylogeny of the genus Mycobacterium.</title>
        <authorList>
            <person name="Tarcisio F."/>
            <person name="Conor M."/>
            <person name="Antonella G."/>
            <person name="Elisabetta G."/>
            <person name="Giulia F.S."/>
            <person name="Sara T."/>
            <person name="Anna F."/>
            <person name="Clotilde B."/>
            <person name="Roberto B."/>
            <person name="Veronica D.S."/>
            <person name="Fabio R."/>
            <person name="Monica P."/>
            <person name="Olivier J."/>
            <person name="Enrico T."/>
            <person name="Nicola S."/>
        </authorList>
    </citation>
    <scope>NUCLEOTIDE SEQUENCE [LARGE SCALE GENOMIC DNA]</scope>
    <source>
        <strain evidence="3 4">DSM 45166</strain>
    </source>
</reference>
<keyword evidence="2" id="KW-0472">Membrane</keyword>
<dbReference type="InterPro" id="IPR058714">
    <property type="entry name" value="LpqS"/>
</dbReference>
<dbReference type="AlphaFoldDB" id="A0A1X1YBW6"/>
<evidence type="ECO:0000313" key="3">
    <source>
        <dbReference type="EMBL" id="ORW08593.1"/>
    </source>
</evidence>
<proteinExistence type="predicted"/>
<dbReference type="EMBL" id="LQPE01000031">
    <property type="protein sequence ID" value="ORW08593.1"/>
    <property type="molecule type" value="Genomic_DNA"/>
</dbReference>
<dbReference type="OrthoDB" id="4751740at2"/>
<sequence>MKFSEAHRPSRPRSSIAIAAVVCVLAAVVGCWLLRFERGTPDTPPSAVKSLAAVHIDQAHLNHASSPASHAPFKSAGLHRDRPPTQLRMTPVSQASPSPISLPPVWCWPGGTQARTPTPDHSGQDLLTQFCVARR</sequence>
<organism evidence="3 4">
    <name type="scientific">Mycobacterium kyorinense</name>
    <dbReference type="NCBI Taxonomy" id="487514"/>
    <lineage>
        <taxon>Bacteria</taxon>
        <taxon>Bacillati</taxon>
        <taxon>Actinomycetota</taxon>
        <taxon>Actinomycetes</taxon>
        <taxon>Mycobacteriales</taxon>
        <taxon>Mycobacteriaceae</taxon>
        <taxon>Mycobacterium</taxon>
    </lineage>
</organism>
<keyword evidence="2" id="KW-1133">Transmembrane helix</keyword>
<dbReference type="Pfam" id="PF26327">
    <property type="entry name" value="LpqS"/>
    <property type="match status" value="1"/>
</dbReference>
<dbReference type="PROSITE" id="PS51257">
    <property type="entry name" value="PROKAR_LIPOPROTEIN"/>
    <property type="match status" value="1"/>
</dbReference>